<dbReference type="EMBL" id="JAPFFF010000014">
    <property type="protein sequence ID" value="KAK8870594.1"/>
    <property type="molecule type" value="Genomic_DNA"/>
</dbReference>
<gene>
    <name evidence="2" type="ORF">M9Y10_008480</name>
</gene>
<comment type="caution">
    <text evidence="2">The sequence shown here is derived from an EMBL/GenBank/DDBJ whole genome shotgun (WGS) entry which is preliminary data.</text>
</comment>
<evidence type="ECO:0000313" key="3">
    <source>
        <dbReference type="Proteomes" id="UP001470230"/>
    </source>
</evidence>
<protein>
    <submittedName>
        <fullName evidence="2">Uncharacterized protein</fullName>
    </submittedName>
</protein>
<reference evidence="2 3" key="1">
    <citation type="submission" date="2024-04" db="EMBL/GenBank/DDBJ databases">
        <title>Tritrichomonas musculus Genome.</title>
        <authorList>
            <person name="Alves-Ferreira E."/>
            <person name="Grigg M."/>
            <person name="Lorenzi H."/>
            <person name="Galac M."/>
        </authorList>
    </citation>
    <scope>NUCLEOTIDE SEQUENCE [LARGE SCALE GENOMIC DNA]</scope>
    <source>
        <strain evidence="2 3">EAF2021</strain>
    </source>
</reference>
<evidence type="ECO:0000313" key="2">
    <source>
        <dbReference type="EMBL" id="KAK8870594.1"/>
    </source>
</evidence>
<keyword evidence="3" id="KW-1185">Reference proteome</keyword>
<feature type="region of interest" description="Disordered" evidence="1">
    <location>
        <begin position="225"/>
        <end position="258"/>
    </location>
</feature>
<dbReference type="Proteomes" id="UP001470230">
    <property type="component" value="Unassembled WGS sequence"/>
</dbReference>
<proteinExistence type="predicted"/>
<accession>A0ABR2IYH6</accession>
<organism evidence="2 3">
    <name type="scientific">Tritrichomonas musculus</name>
    <dbReference type="NCBI Taxonomy" id="1915356"/>
    <lineage>
        <taxon>Eukaryota</taxon>
        <taxon>Metamonada</taxon>
        <taxon>Parabasalia</taxon>
        <taxon>Tritrichomonadida</taxon>
        <taxon>Tritrichomonadidae</taxon>
        <taxon>Tritrichomonas</taxon>
    </lineage>
</organism>
<evidence type="ECO:0000256" key="1">
    <source>
        <dbReference type="SAM" id="MobiDB-lite"/>
    </source>
</evidence>
<sequence length="258" mass="29585">MYHDAADALKAVSRNRTASHTRIALWNSFFPETPLSLSTSLRHILTRIFHQYLSGGTTDRFCFELSVLFLDLPTHFYELTSIFPAPLSIAMRNAYKVVNNHLQKPNQESMSKLIKTIFQTLPKEKLPLLKAILQAILWDKSNLDQYIDQIREILEPYCFDAFLEALPPTIRLRYALRYNRPPPKVIIDYHNLEMPLEFLQAIGEIDGSKESRKLSTTKDLETILESFDESNLESESEYNLSSSSEDNHPSAPAPPNPT</sequence>
<name>A0ABR2IYH6_9EUKA</name>
<feature type="compositionally biased region" description="Acidic residues" evidence="1">
    <location>
        <begin position="226"/>
        <end position="236"/>
    </location>
</feature>